<evidence type="ECO:0000313" key="10">
    <source>
        <dbReference type="Proteomes" id="UP000715781"/>
    </source>
</evidence>
<feature type="active site" description="Charge relay system" evidence="5 6">
    <location>
        <position position="195"/>
    </location>
</feature>
<evidence type="ECO:0000313" key="9">
    <source>
        <dbReference type="EMBL" id="MBW4564269.1"/>
    </source>
</evidence>
<dbReference type="SUPFAM" id="SSF52743">
    <property type="entry name" value="Subtilisin-like"/>
    <property type="match status" value="1"/>
</dbReference>
<dbReference type="InterPro" id="IPR000209">
    <property type="entry name" value="Peptidase_S8/S53_dom"/>
</dbReference>
<keyword evidence="2 6" id="KW-0645">Protease</keyword>
<dbReference type="InterPro" id="IPR015500">
    <property type="entry name" value="Peptidase_S8_subtilisin-rel"/>
</dbReference>
<evidence type="ECO:0000256" key="4">
    <source>
        <dbReference type="ARBA" id="ARBA00022825"/>
    </source>
</evidence>
<reference evidence="9" key="1">
    <citation type="submission" date="2021-05" db="EMBL/GenBank/DDBJ databases">
        <authorList>
            <person name="Pietrasiak N."/>
            <person name="Ward R."/>
            <person name="Stajich J.E."/>
            <person name="Kurbessoian T."/>
        </authorList>
    </citation>
    <scope>NUCLEOTIDE SEQUENCE</scope>
    <source>
        <strain evidence="9">JT2-VF2</strain>
    </source>
</reference>
<dbReference type="Proteomes" id="UP000715781">
    <property type="component" value="Unassembled WGS sequence"/>
</dbReference>
<dbReference type="PANTHER" id="PTHR43806:SF11">
    <property type="entry name" value="CEREVISIN-RELATED"/>
    <property type="match status" value="1"/>
</dbReference>
<dbReference type="InterPro" id="IPR023827">
    <property type="entry name" value="Peptidase_S8_Asp-AS"/>
</dbReference>
<evidence type="ECO:0000256" key="1">
    <source>
        <dbReference type="ARBA" id="ARBA00011073"/>
    </source>
</evidence>
<reference evidence="9" key="2">
    <citation type="journal article" date="2022" name="Microbiol. Resour. Announc.">
        <title>Metagenome Sequencing to Explore Phylogenomics of Terrestrial Cyanobacteria.</title>
        <authorList>
            <person name="Ward R.D."/>
            <person name="Stajich J.E."/>
            <person name="Johansen J.R."/>
            <person name="Huntemann M."/>
            <person name="Clum A."/>
            <person name="Foster B."/>
            <person name="Foster B."/>
            <person name="Roux S."/>
            <person name="Palaniappan K."/>
            <person name="Varghese N."/>
            <person name="Mukherjee S."/>
            <person name="Reddy T.B.K."/>
            <person name="Daum C."/>
            <person name="Copeland A."/>
            <person name="Chen I.A."/>
            <person name="Ivanova N.N."/>
            <person name="Kyrpides N.C."/>
            <person name="Shapiro N."/>
            <person name="Eloe-Fadrosh E.A."/>
            <person name="Pietrasiak N."/>
        </authorList>
    </citation>
    <scope>NUCLEOTIDE SEQUENCE</scope>
    <source>
        <strain evidence="9">JT2-VF2</strain>
    </source>
</reference>
<evidence type="ECO:0000256" key="3">
    <source>
        <dbReference type="ARBA" id="ARBA00022801"/>
    </source>
</evidence>
<keyword evidence="4 6" id="KW-0720">Serine protease</keyword>
<dbReference type="AlphaFoldDB" id="A0A951Q1V9"/>
<organism evidence="9 10">
    <name type="scientific">Mojavia pulchra JT2-VF2</name>
    <dbReference type="NCBI Taxonomy" id="287848"/>
    <lineage>
        <taxon>Bacteria</taxon>
        <taxon>Bacillati</taxon>
        <taxon>Cyanobacteriota</taxon>
        <taxon>Cyanophyceae</taxon>
        <taxon>Nostocales</taxon>
        <taxon>Nostocaceae</taxon>
    </lineage>
</organism>
<feature type="active site" description="Charge relay system" evidence="5 6">
    <location>
        <position position="353"/>
    </location>
</feature>
<dbReference type="InterPro" id="IPR050131">
    <property type="entry name" value="Peptidase_S8_subtilisin-like"/>
</dbReference>
<dbReference type="InterPro" id="IPR036852">
    <property type="entry name" value="Peptidase_S8/S53_dom_sf"/>
</dbReference>
<name>A0A951Q1V9_9NOST</name>
<evidence type="ECO:0000256" key="7">
    <source>
        <dbReference type="RuleBase" id="RU003355"/>
    </source>
</evidence>
<comment type="similarity">
    <text evidence="1 6 7">Belongs to the peptidase S8 family.</text>
</comment>
<dbReference type="GO" id="GO:0004252">
    <property type="term" value="F:serine-type endopeptidase activity"/>
    <property type="evidence" value="ECO:0007669"/>
    <property type="project" value="UniProtKB-UniRule"/>
</dbReference>
<dbReference type="PROSITE" id="PS51892">
    <property type="entry name" value="SUBTILASE"/>
    <property type="match status" value="1"/>
</dbReference>
<dbReference type="PROSITE" id="PS00137">
    <property type="entry name" value="SUBTILASE_HIS"/>
    <property type="match status" value="1"/>
</dbReference>
<dbReference type="Pfam" id="PF00082">
    <property type="entry name" value="Peptidase_S8"/>
    <property type="match status" value="1"/>
</dbReference>
<gene>
    <name evidence="9" type="ORF">KME32_24640</name>
</gene>
<dbReference type="PRINTS" id="PR00723">
    <property type="entry name" value="SUBTILISIN"/>
</dbReference>
<dbReference type="EMBL" id="JAHHHN010000020">
    <property type="protein sequence ID" value="MBW4564269.1"/>
    <property type="molecule type" value="Genomic_DNA"/>
</dbReference>
<evidence type="ECO:0000256" key="2">
    <source>
        <dbReference type="ARBA" id="ARBA00022670"/>
    </source>
</evidence>
<evidence type="ECO:0000256" key="6">
    <source>
        <dbReference type="PROSITE-ProRule" id="PRU01240"/>
    </source>
</evidence>
<dbReference type="PANTHER" id="PTHR43806">
    <property type="entry name" value="PEPTIDASE S8"/>
    <property type="match status" value="1"/>
</dbReference>
<dbReference type="PROSITE" id="PS00138">
    <property type="entry name" value="SUBTILASE_SER"/>
    <property type="match status" value="1"/>
</dbReference>
<proteinExistence type="inferred from homology"/>
<dbReference type="CDD" id="cd07473">
    <property type="entry name" value="Peptidases_S8_Subtilisin_like"/>
    <property type="match status" value="1"/>
</dbReference>
<feature type="active site" description="Charge relay system" evidence="5 6">
    <location>
        <position position="140"/>
    </location>
</feature>
<dbReference type="InterPro" id="IPR022398">
    <property type="entry name" value="Peptidase_S8_His-AS"/>
</dbReference>
<sequence length="502" mass="53043">MDYTNRKSIADNGLNVAHTSSLDNFSTKDDYSFNLSGRSSFKATLNEPKVDDGHVQQFNTSGSKILGDATNSSVSALEYKSTSGYGLVNAAAGVAKAIGQNTFADVADLGGNNWAADLVKAPEAWAKGYTGQDVVVAVLDTGVDYNHTDLRNNIWTNTKEIVGNGVDDDGNGYIDDARGWNFIDTTNEVLDKNGHGTHVSGTIAGENNGLGVTGIAYGAKIMPLKVLSDSGAGSITSITNGIYYAVNQGANVINLSLGSDFPNSSLASAIEYASKKGVVVVMAAGNNGLPILSYPASYADKWGIAVGAVDRNNNMADFSNQPGISQLAYVTAPGVDIESTLPGDQYGNYSGTSMAAPHVAGVVALMLSANRNLTDSQVRQIITQTAGNSTPSANSSFRVDSLVGQIVADMAENSAKVTTSSFSTSPITESNSINLSLDAISKPETSGQFGNLNISSQFRYYESNLDNNTYNSLSNDQFADLGKMLTQFQKQMDDLRRWFVNI</sequence>
<dbReference type="Gene3D" id="3.40.50.200">
    <property type="entry name" value="Peptidase S8/S53 domain"/>
    <property type="match status" value="1"/>
</dbReference>
<dbReference type="InterPro" id="IPR023828">
    <property type="entry name" value="Peptidase_S8_Ser-AS"/>
</dbReference>
<dbReference type="GO" id="GO:0006508">
    <property type="term" value="P:proteolysis"/>
    <property type="evidence" value="ECO:0007669"/>
    <property type="project" value="UniProtKB-KW"/>
</dbReference>
<comment type="caution">
    <text evidence="9">The sequence shown here is derived from an EMBL/GenBank/DDBJ whole genome shotgun (WGS) entry which is preliminary data.</text>
</comment>
<dbReference type="InterPro" id="IPR034204">
    <property type="entry name" value="PfSUB1-like_cat_dom"/>
</dbReference>
<accession>A0A951Q1V9</accession>
<keyword evidence="3 6" id="KW-0378">Hydrolase</keyword>
<evidence type="ECO:0000259" key="8">
    <source>
        <dbReference type="Pfam" id="PF00082"/>
    </source>
</evidence>
<dbReference type="PROSITE" id="PS00136">
    <property type="entry name" value="SUBTILASE_ASP"/>
    <property type="match status" value="1"/>
</dbReference>
<feature type="domain" description="Peptidase S8/S53" evidence="8">
    <location>
        <begin position="131"/>
        <end position="392"/>
    </location>
</feature>
<protein>
    <submittedName>
        <fullName evidence="9">S8 family serine peptidase</fullName>
    </submittedName>
</protein>
<evidence type="ECO:0000256" key="5">
    <source>
        <dbReference type="PIRSR" id="PIRSR615500-1"/>
    </source>
</evidence>